<protein>
    <recommendedName>
        <fullName evidence="8">BZIP domain-containing protein</fullName>
    </recommendedName>
</protein>
<dbReference type="RefSeq" id="XP_058339774.1">
    <property type="nucleotide sequence ID" value="XM_058489417.1"/>
</dbReference>
<feature type="compositionally biased region" description="Low complexity" evidence="7">
    <location>
        <begin position="460"/>
        <end position="475"/>
    </location>
</feature>
<feature type="domain" description="BZIP" evidence="8">
    <location>
        <begin position="313"/>
        <end position="376"/>
    </location>
</feature>
<keyword evidence="2" id="KW-0805">Transcription regulation</keyword>
<dbReference type="GO" id="GO:0000981">
    <property type="term" value="F:DNA-binding transcription factor activity, RNA polymerase II-specific"/>
    <property type="evidence" value="ECO:0007669"/>
    <property type="project" value="TreeGrafter"/>
</dbReference>
<evidence type="ECO:0000256" key="1">
    <source>
        <dbReference type="ARBA" id="ARBA00004167"/>
    </source>
</evidence>
<dbReference type="GO" id="GO:0005634">
    <property type="term" value="C:nucleus"/>
    <property type="evidence" value="ECO:0007669"/>
    <property type="project" value="TreeGrafter"/>
</dbReference>
<keyword evidence="4" id="KW-0804">Transcription</keyword>
<dbReference type="Gene3D" id="1.20.5.170">
    <property type="match status" value="1"/>
</dbReference>
<evidence type="ECO:0000313" key="9">
    <source>
        <dbReference type="EMBL" id="KAJ8654860.1"/>
    </source>
</evidence>
<keyword evidence="6" id="KW-0175">Coiled coil</keyword>
<comment type="caution">
    <text evidence="9">The sequence shown here is derived from an EMBL/GenBank/DDBJ whole genome shotgun (WGS) entry which is preliminary data.</text>
</comment>
<dbReference type="SUPFAM" id="SSF57959">
    <property type="entry name" value="Leucine zipper domain"/>
    <property type="match status" value="1"/>
</dbReference>
<dbReference type="GO" id="GO:0030968">
    <property type="term" value="P:endoplasmic reticulum unfolded protein response"/>
    <property type="evidence" value="ECO:0007669"/>
    <property type="project" value="TreeGrafter"/>
</dbReference>
<evidence type="ECO:0000256" key="2">
    <source>
        <dbReference type="ARBA" id="ARBA00023015"/>
    </source>
</evidence>
<dbReference type="CDD" id="cd14686">
    <property type="entry name" value="bZIP"/>
    <property type="match status" value="1"/>
</dbReference>
<proteinExistence type="predicted"/>
<dbReference type="InterPro" id="IPR051882">
    <property type="entry name" value="ATF_bZIP_TF"/>
</dbReference>
<dbReference type="GeneID" id="83216831"/>
<evidence type="ECO:0000259" key="8">
    <source>
        <dbReference type="PROSITE" id="PS50217"/>
    </source>
</evidence>
<evidence type="ECO:0000256" key="3">
    <source>
        <dbReference type="ARBA" id="ARBA00023125"/>
    </source>
</evidence>
<dbReference type="InterPro" id="IPR004827">
    <property type="entry name" value="bZIP"/>
</dbReference>
<feature type="region of interest" description="Disordered" evidence="7">
    <location>
        <begin position="31"/>
        <end position="69"/>
    </location>
</feature>
<feature type="compositionally biased region" description="Polar residues" evidence="7">
    <location>
        <begin position="53"/>
        <end position="64"/>
    </location>
</feature>
<name>A0AAD7XUE6_9FUNG</name>
<dbReference type="GO" id="GO:0016020">
    <property type="term" value="C:membrane"/>
    <property type="evidence" value="ECO:0007669"/>
    <property type="project" value="UniProtKB-SubCell"/>
</dbReference>
<evidence type="ECO:0000256" key="4">
    <source>
        <dbReference type="ARBA" id="ARBA00023163"/>
    </source>
</evidence>
<keyword evidence="3" id="KW-0238">DNA-binding</keyword>
<feature type="region of interest" description="Disordered" evidence="7">
    <location>
        <begin position="146"/>
        <end position="307"/>
    </location>
</feature>
<dbReference type="AlphaFoldDB" id="A0AAD7XUE6"/>
<dbReference type="InterPro" id="IPR046347">
    <property type="entry name" value="bZIP_sf"/>
</dbReference>
<evidence type="ECO:0000256" key="6">
    <source>
        <dbReference type="SAM" id="Coils"/>
    </source>
</evidence>
<feature type="compositionally biased region" description="Low complexity" evidence="7">
    <location>
        <begin position="146"/>
        <end position="176"/>
    </location>
</feature>
<organism evidence="9 10">
    <name type="scientific">Lichtheimia ornata</name>
    <dbReference type="NCBI Taxonomy" id="688661"/>
    <lineage>
        <taxon>Eukaryota</taxon>
        <taxon>Fungi</taxon>
        <taxon>Fungi incertae sedis</taxon>
        <taxon>Mucoromycota</taxon>
        <taxon>Mucoromycotina</taxon>
        <taxon>Mucoromycetes</taxon>
        <taxon>Mucorales</taxon>
        <taxon>Lichtheimiaceae</taxon>
        <taxon>Lichtheimia</taxon>
    </lineage>
</organism>
<dbReference type="SMART" id="SM00338">
    <property type="entry name" value="BRLZ"/>
    <property type="match status" value="1"/>
</dbReference>
<dbReference type="GO" id="GO:0000978">
    <property type="term" value="F:RNA polymerase II cis-regulatory region sequence-specific DNA binding"/>
    <property type="evidence" value="ECO:0007669"/>
    <property type="project" value="TreeGrafter"/>
</dbReference>
<feature type="coiled-coil region" evidence="6">
    <location>
        <begin position="331"/>
        <end position="379"/>
    </location>
</feature>
<feature type="compositionally biased region" description="Low complexity" evidence="7">
    <location>
        <begin position="259"/>
        <end position="280"/>
    </location>
</feature>
<evidence type="ECO:0000256" key="7">
    <source>
        <dbReference type="SAM" id="MobiDB-lite"/>
    </source>
</evidence>
<dbReference type="Pfam" id="PF00170">
    <property type="entry name" value="bZIP_1"/>
    <property type="match status" value="1"/>
</dbReference>
<dbReference type="PROSITE" id="PS50217">
    <property type="entry name" value="BZIP"/>
    <property type="match status" value="1"/>
</dbReference>
<reference evidence="9 10" key="1">
    <citation type="submission" date="2023-03" db="EMBL/GenBank/DDBJ databases">
        <title>Genome sequence of Lichtheimia ornata CBS 291.66.</title>
        <authorList>
            <person name="Mohabir J.T."/>
            <person name="Shea T.P."/>
            <person name="Kurbessoian T."/>
            <person name="Berby B."/>
            <person name="Fontaine J."/>
            <person name="Livny J."/>
            <person name="Gnirke A."/>
            <person name="Stajich J.E."/>
            <person name="Cuomo C.A."/>
        </authorList>
    </citation>
    <scope>NUCLEOTIDE SEQUENCE [LARGE SCALE GENOMIC DNA]</scope>
    <source>
        <strain evidence="9">CBS 291.66</strain>
    </source>
</reference>
<keyword evidence="10" id="KW-1185">Reference proteome</keyword>
<feature type="compositionally biased region" description="Low complexity" evidence="7">
    <location>
        <begin position="209"/>
        <end position="232"/>
    </location>
</feature>
<keyword evidence="5" id="KW-0539">Nucleus</keyword>
<sequence>MTSPTIKPDPEVQEEHDELLMSYLNADCLSGDSWPLSNDEQHQQQHQQPLSPPYSTSSDGSINNAEDAYTNKSEDMFAAPTANMMDYTSWLAAAAAAGLPQANNLNGAASSTYWPAPPPPEFLQSFVPPLYIQQAAAINQSPNIPLLQPSIQPQPQQQDVKLSSASSTASCSSSDSEQPRKKRGRKKKDPIGIASAPSTQLRPLARLLPASAQPPQQPNNNNNTSSSSTTATPSPPPQQSSTSPSPSPPSPPVAAAKEQQQQQQPIIPTTVAQQQQQQQQLPLTSNDNTPIPASVKIEPSHSSPEEAQKAAAIAKRQERLIKNRAAALLSRKRKREHLNALEEEKQNLSKENEQLKARVAELESRVDTLEKENHDLRRRMVGNNNTTTTALLSSNKNTSHNKATGVVFMIILFSFALFSLPSRSVNQLTVGGSSPKQLVGGSSSLDLTFFNGGAPTTPRPTLDSGPSSSSSSITPSTDLVLIDPVRPYALRNWIQDRLTTTTTTTTNGGNNVKNHEKSLVQWSSDAIHNNNKAATTRPHIYLYSREFSQVAPIMNDSSTTAACEDNGSSSTFLMNEDNHNNAALLSLISPLPADKNTSYLQIDVQVLGSRVIDGPLMSLEQCPFATSLLDNMKDDLLCTRPTLSTDDNPISTTTTTTAKDNTTTDGAQAALKLPTGRRLNKDMRRRLVGQERARKIARVAD</sequence>
<dbReference type="EMBL" id="JARTCD010000055">
    <property type="protein sequence ID" value="KAJ8654860.1"/>
    <property type="molecule type" value="Genomic_DNA"/>
</dbReference>
<comment type="subcellular location">
    <subcellularLocation>
        <location evidence="1">Membrane</location>
        <topology evidence="1">Single-pass membrane protein</topology>
    </subcellularLocation>
</comment>
<dbReference type="PANTHER" id="PTHR46164">
    <property type="entry name" value="ATF6, ISOFORM C"/>
    <property type="match status" value="1"/>
</dbReference>
<gene>
    <name evidence="9" type="ORF">O0I10_009425</name>
</gene>
<dbReference type="Proteomes" id="UP001234581">
    <property type="component" value="Unassembled WGS sequence"/>
</dbReference>
<evidence type="ECO:0000256" key="5">
    <source>
        <dbReference type="ARBA" id="ARBA00023242"/>
    </source>
</evidence>
<feature type="region of interest" description="Disordered" evidence="7">
    <location>
        <begin position="449"/>
        <end position="475"/>
    </location>
</feature>
<dbReference type="PANTHER" id="PTHR46164:SF3">
    <property type="entry name" value="ATF6, ISOFORM C"/>
    <property type="match status" value="1"/>
</dbReference>
<accession>A0AAD7XUE6</accession>
<feature type="compositionally biased region" description="Polar residues" evidence="7">
    <location>
        <begin position="281"/>
        <end position="291"/>
    </location>
</feature>
<evidence type="ECO:0000313" key="10">
    <source>
        <dbReference type="Proteomes" id="UP001234581"/>
    </source>
</evidence>